<gene>
    <name evidence="2" type="ORF">FC56_GL001507</name>
</gene>
<dbReference type="PATRIC" id="fig|1423802.4.peg.1526"/>
<evidence type="ECO:0000313" key="2">
    <source>
        <dbReference type="EMBL" id="KRM94549.1"/>
    </source>
</evidence>
<reference evidence="2 3" key="1">
    <citation type="journal article" date="2015" name="Genome Announc.">
        <title>Expanding the biotechnology potential of lactobacilli through comparative genomics of 213 strains and associated genera.</title>
        <authorList>
            <person name="Sun Z."/>
            <person name="Harris H.M."/>
            <person name="McCann A."/>
            <person name="Guo C."/>
            <person name="Argimon S."/>
            <person name="Zhang W."/>
            <person name="Yang X."/>
            <person name="Jeffery I.B."/>
            <person name="Cooney J.C."/>
            <person name="Kagawa T.F."/>
            <person name="Liu W."/>
            <person name="Song Y."/>
            <person name="Salvetti E."/>
            <person name="Wrobel A."/>
            <person name="Rasinkangas P."/>
            <person name="Parkhill J."/>
            <person name="Rea M.C."/>
            <person name="O'Sullivan O."/>
            <person name="Ritari J."/>
            <person name="Douillard F.P."/>
            <person name="Paul Ross R."/>
            <person name="Yang R."/>
            <person name="Briner A.E."/>
            <person name="Felis G.E."/>
            <person name="de Vos W.M."/>
            <person name="Barrangou R."/>
            <person name="Klaenhammer T.R."/>
            <person name="Caufield P.W."/>
            <person name="Cui Y."/>
            <person name="Zhang H."/>
            <person name="O'Toole P.W."/>
        </authorList>
    </citation>
    <scope>NUCLEOTIDE SEQUENCE [LARGE SCALE GENOMIC DNA]</scope>
    <source>
        <strain evidence="2 3">DSM 24302</strain>
    </source>
</reference>
<feature type="transmembrane region" description="Helical" evidence="1">
    <location>
        <begin position="52"/>
        <end position="74"/>
    </location>
</feature>
<keyword evidence="3" id="KW-1185">Reference proteome</keyword>
<protein>
    <submittedName>
        <fullName evidence="2">Uncharacterized protein</fullName>
    </submittedName>
</protein>
<feature type="transmembrane region" description="Helical" evidence="1">
    <location>
        <begin position="94"/>
        <end position="113"/>
    </location>
</feature>
<dbReference type="EMBL" id="AYZR01000004">
    <property type="protein sequence ID" value="KRM94549.1"/>
    <property type="molecule type" value="Genomic_DNA"/>
</dbReference>
<name>A0A0R2CT49_9LACO</name>
<feature type="transmembrane region" description="Helical" evidence="1">
    <location>
        <begin position="120"/>
        <end position="138"/>
    </location>
</feature>
<comment type="caution">
    <text evidence="2">The sequence shown here is derived from an EMBL/GenBank/DDBJ whole genome shotgun (WGS) entry which is preliminary data.</text>
</comment>
<evidence type="ECO:0000256" key="1">
    <source>
        <dbReference type="SAM" id="Phobius"/>
    </source>
</evidence>
<evidence type="ECO:0000313" key="3">
    <source>
        <dbReference type="Proteomes" id="UP000051256"/>
    </source>
</evidence>
<accession>A0A0R2CT49</accession>
<keyword evidence="1" id="KW-1133">Transmembrane helix</keyword>
<dbReference type="AlphaFoldDB" id="A0A0R2CT49"/>
<dbReference type="Proteomes" id="UP000051256">
    <property type="component" value="Unassembled WGS sequence"/>
</dbReference>
<keyword evidence="1" id="KW-0472">Membrane</keyword>
<keyword evidence="1" id="KW-0812">Transmembrane</keyword>
<sequence length="153" mass="17685">MTDVSGNQSGWLTRVLIREKWCWDSGEAGWRSDERQILIESRPISRLRIYSSYLLTGVLTSSITLFMMTFGLFIGQNSSLSDPFSWSAISRIFIGYWPLMLFIFGLLSVLTGWIPKATIIIYPVIIFDFIILMFGKLLQLDDWIMNLVSFHWG</sequence>
<proteinExistence type="predicted"/>
<organism evidence="2 3">
    <name type="scientific">Lentilactobacillus senioris DSM 24302 = JCM 17472</name>
    <dbReference type="NCBI Taxonomy" id="1423802"/>
    <lineage>
        <taxon>Bacteria</taxon>
        <taxon>Bacillati</taxon>
        <taxon>Bacillota</taxon>
        <taxon>Bacilli</taxon>
        <taxon>Lactobacillales</taxon>
        <taxon>Lactobacillaceae</taxon>
        <taxon>Lentilactobacillus</taxon>
    </lineage>
</organism>
<dbReference type="STRING" id="1423802.FC56_GL001507"/>